<comment type="caution">
    <text evidence="1">The sequence shown here is derived from an EMBL/GenBank/DDBJ whole genome shotgun (WGS) entry which is preliminary data.</text>
</comment>
<organism evidence="1 2">
    <name type="scientific">Oryza meyeriana var. granulata</name>
    <dbReference type="NCBI Taxonomy" id="110450"/>
    <lineage>
        <taxon>Eukaryota</taxon>
        <taxon>Viridiplantae</taxon>
        <taxon>Streptophyta</taxon>
        <taxon>Embryophyta</taxon>
        <taxon>Tracheophyta</taxon>
        <taxon>Spermatophyta</taxon>
        <taxon>Magnoliopsida</taxon>
        <taxon>Liliopsida</taxon>
        <taxon>Poales</taxon>
        <taxon>Poaceae</taxon>
        <taxon>BOP clade</taxon>
        <taxon>Oryzoideae</taxon>
        <taxon>Oryzeae</taxon>
        <taxon>Oryzinae</taxon>
        <taxon>Oryza</taxon>
        <taxon>Oryza meyeriana</taxon>
    </lineage>
</organism>
<dbReference type="EMBL" id="SPHZ02000007">
    <property type="protein sequence ID" value="KAF0908975.1"/>
    <property type="molecule type" value="Genomic_DNA"/>
</dbReference>
<evidence type="ECO:0000313" key="1">
    <source>
        <dbReference type="EMBL" id="KAF0908975.1"/>
    </source>
</evidence>
<dbReference type="AlphaFoldDB" id="A0A6G1D895"/>
<dbReference type="Proteomes" id="UP000479710">
    <property type="component" value="Unassembled WGS sequence"/>
</dbReference>
<accession>A0A6G1D895</accession>
<evidence type="ECO:0000313" key="2">
    <source>
        <dbReference type="Proteomes" id="UP000479710"/>
    </source>
</evidence>
<sequence length="72" mass="7994">MAVFCGALRQAELPQTGSNGSQDKAVGMVIDLTRCNWKIWLAGCIDACKMTSRCGRRFWRTDMVAKEIARGL</sequence>
<gene>
    <name evidence="1" type="ORF">E2562_030270</name>
</gene>
<protein>
    <submittedName>
        <fullName evidence="1">Uncharacterized protein</fullName>
    </submittedName>
</protein>
<proteinExistence type="predicted"/>
<keyword evidence="2" id="KW-1185">Reference proteome</keyword>
<reference evidence="1 2" key="1">
    <citation type="submission" date="2019-11" db="EMBL/GenBank/DDBJ databases">
        <title>Whole genome sequence of Oryza granulata.</title>
        <authorList>
            <person name="Li W."/>
        </authorList>
    </citation>
    <scope>NUCLEOTIDE SEQUENCE [LARGE SCALE GENOMIC DNA]</scope>
    <source>
        <strain evidence="2">cv. Menghai</strain>
        <tissue evidence="1">Leaf</tissue>
    </source>
</reference>
<name>A0A6G1D895_9ORYZ</name>